<dbReference type="GO" id="GO:0008360">
    <property type="term" value="P:regulation of cell shape"/>
    <property type="evidence" value="ECO:0007669"/>
    <property type="project" value="UniProtKB-KW"/>
</dbReference>
<dbReference type="AlphaFoldDB" id="A0A9X2C7H0"/>
<keyword evidence="7 10" id="KW-0472">Membrane</keyword>
<feature type="transmembrane region" description="Helical" evidence="10">
    <location>
        <begin position="333"/>
        <end position="355"/>
    </location>
</feature>
<evidence type="ECO:0000256" key="7">
    <source>
        <dbReference type="ARBA" id="ARBA00023136"/>
    </source>
</evidence>
<keyword evidence="6 10" id="KW-1133">Transmembrane helix</keyword>
<dbReference type="Proteomes" id="UP001155059">
    <property type="component" value="Unassembled WGS sequence"/>
</dbReference>
<feature type="transmembrane region" description="Helical" evidence="10">
    <location>
        <begin position="299"/>
        <end position="321"/>
    </location>
</feature>
<feature type="transmembrane region" description="Helical" evidence="10">
    <location>
        <begin position="123"/>
        <end position="143"/>
    </location>
</feature>
<feature type="transmembrane region" description="Helical" evidence="10">
    <location>
        <begin position="260"/>
        <end position="279"/>
    </location>
</feature>
<gene>
    <name evidence="11" type="ORF">M1B34_21000</name>
</gene>
<dbReference type="PANTHER" id="PTHR43486">
    <property type="entry name" value="LIPID II FLIPPASE MURJ-RELATED"/>
    <property type="match status" value="1"/>
</dbReference>
<evidence type="ECO:0000256" key="9">
    <source>
        <dbReference type="ARBA" id="ARBA00061532"/>
    </source>
</evidence>
<evidence type="ECO:0000256" key="8">
    <source>
        <dbReference type="ARBA" id="ARBA00060041"/>
    </source>
</evidence>
<comment type="function">
    <text evidence="8">Involved in peptidoglycan biosynthesis. Transports lipid-linked peptidoglycan precursors from the inner to the outer leaflet of the cytoplasmic membrane.</text>
</comment>
<reference evidence="11 12" key="2">
    <citation type="journal article" date="2023" name="Plant Pathol.">
        <title>Dismantling and reorganizing Pseudomonas marginalis sensu#lato.</title>
        <authorList>
            <person name="Sawada H."/>
            <person name="Fujikawa T."/>
            <person name="Satou M."/>
        </authorList>
    </citation>
    <scope>NUCLEOTIDE SEQUENCE [LARGE SCALE GENOMIC DNA]</scope>
    <source>
        <strain evidence="11 12">MAFF 302030</strain>
    </source>
</reference>
<evidence type="ECO:0000256" key="4">
    <source>
        <dbReference type="ARBA" id="ARBA00022960"/>
    </source>
</evidence>
<organism evidence="11 12">
    <name type="scientific">Pseudomonas morbosilactucae</name>
    <dbReference type="NCBI Taxonomy" id="2938197"/>
    <lineage>
        <taxon>Bacteria</taxon>
        <taxon>Pseudomonadati</taxon>
        <taxon>Pseudomonadota</taxon>
        <taxon>Gammaproteobacteria</taxon>
        <taxon>Pseudomonadales</taxon>
        <taxon>Pseudomonadaceae</taxon>
        <taxon>Pseudomonas</taxon>
    </lineage>
</organism>
<feature type="transmembrane region" description="Helical" evidence="10">
    <location>
        <begin position="441"/>
        <end position="463"/>
    </location>
</feature>
<evidence type="ECO:0000313" key="12">
    <source>
        <dbReference type="Proteomes" id="UP001155059"/>
    </source>
</evidence>
<keyword evidence="4" id="KW-0133">Cell shape</keyword>
<dbReference type="EMBL" id="JALQCW010000058">
    <property type="protein sequence ID" value="MCK9800106.1"/>
    <property type="molecule type" value="Genomic_DNA"/>
</dbReference>
<dbReference type="RefSeq" id="WP_268266140.1">
    <property type="nucleotide sequence ID" value="NZ_JALQCW010000058.1"/>
</dbReference>
<dbReference type="GO" id="GO:0005886">
    <property type="term" value="C:plasma membrane"/>
    <property type="evidence" value="ECO:0007669"/>
    <property type="project" value="UniProtKB-SubCell"/>
</dbReference>
<evidence type="ECO:0000256" key="10">
    <source>
        <dbReference type="SAM" id="Phobius"/>
    </source>
</evidence>
<dbReference type="InterPro" id="IPR004268">
    <property type="entry name" value="MurJ"/>
</dbReference>
<evidence type="ECO:0000256" key="2">
    <source>
        <dbReference type="ARBA" id="ARBA00022475"/>
    </source>
</evidence>
<dbReference type="PRINTS" id="PR01806">
    <property type="entry name" value="VIRFACTRMVIN"/>
</dbReference>
<sequence>MFGSTLWLTLATLTGLAAGFAREWLLVASWGAGGQSDGFLVAMFLPEALRMALAAGLLSAAALPLYQQRNSTEQQAWLSTLVPWLLLCGLLLAALLSVGAPLWVRLIGPGLGSDGYALASSGLHWLAWCAPGFLLHGLFCVPLQARARFVLAGLGSLLFNLPPVLYLALYRHAASPDGLAAACVLGSLLMPSVLLPSLYRDGWRPWRWQRLPGAGRELLQRIGPLLSSNLASQGLALLERMAASLLGEGAVTWINLARKLINLPLIALMSLNQVLLGLMSGSAGEQRLVLLRKGLSSATLLTVPAVVGLIGAAAALVHLLLPNQAADSPLPELLAWFSVPLMFGAWNALLARYAYAAGDTRLPLNCELLGSLLNAVLLGLLPYFFGLIGIALAAIGGVILTGLLLLRRQQLLGLVPWRSHWLIGAGGMLLAALLLHPLQSIAWQLGLSTAVGLLLLLVLAAWLRPWRAPAS</sequence>
<keyword evidence="5" id="KW-0573">Peptidoglycan synthesis</keyword>
<keyword evidence="2" id="KW-1003">Cell membrane</keyword>
<reference evidence="11 12" key="1">
    <citation type="journal article" date="2022" name="Int. J. Syst. Evol. Microbiol.">
        <title>Pseudomonas aegrilactucae sp. nov. and Pseudomonas morbosilactucae sp. nov., pathogens causing bacterial rot of lettuce in Japan.</title>
        <authorList>
            <person name="Sawada H."/>
            <person name="Fujikawa T."/>
            <person name="Satou M."/>
        </authorList>
    </citation>
    <scope>NUCLEOTIDE SEQUENCE [LARGE SCALE GENOMIC DNA]</scope>
    <source>
        <strain evidence="11 12">MAFF 302030</strain>
    </source>
</reference>
<evidence type="ECO:0000256" key="3">
    <source>
        <dbReference type="ARBA" id="ARBA00022692"/>
    </source>
</evidence>
<comment type="similarity">
    <text evidence="9">Belongs to the MurJ/MviN family.</text>
</comment>
<evidence type="ECO:0000256" key="1">
    <source>
        <dbReference type="ARBA" id="ARBA00004651"/>
    </source>
</evidence>
<feature type="transmembrane region" description="Helical" evidence="10">
    <location>
        <begin position="418"/>
        <end position="435"/>
    </location>
</feature>
<evidence type="ECO:0000256" key="5">
    <source>
        <dbReference type="ARBA" id="ARBA00022984"/>
    </source>
</evidence>
<feature type="transmembrane region" description="Helical" evidence="10">
    <location>
        <begin position="48"/>
        <end position="66"/>
    </location>
</feature>
<keyword evidence="3 10" id="KW-0812">Transmembrane</keyword>
<dbReference type="Pfam" id="PF03023">
    <property type="entry name" value="MurJ"/>
    <property type="match status" value="1"/>
</dbReference>
<dbReference type="PANTHER" id="PTHR43486:SF1">
    <property type="entry name" value="LIPID II FLIPPASE MURJ-RELATED"/>
    <property type="match status" value="1"/>
</dbReference>
<dbReference type="GO" id="GO:0009252">
    <property type="term" value="P:peptidoglycan biosynthetic process"/>
    <property type="evidence" value="ECO:0007669"/>
    <property type="project" value="UniProtKB-KW"/>
</dbReference>
<evidence type="ECO:0000313" key="11">
    <source>
        <dbReference type="EMBL" id="MCK9800106.1"/>
    </source>
</evidence>
<accession>A0A9X2C7H0</accession>
<proteinExistence type="inferred from homology"/>
<name>A0A9X2C7H0_9PSED</name>
<feature type="transmembrane region" description="Helical" evidence="10">
    <location>
        <begin position="375"/>
        <end position="406"/>
    </location>
</feature>
<feature type="transmembrane region" description="Helical" evidence="10">
    <location>
        <begin position="179"/>
        <end position="199"/>
    </location>
</feature>
<feature type="transmembrane region" description="Helical" evidence="10">
    <location>
        <begin position="150"/>
        <end position="173"/>
    </location>
</feature>
<feature type="transmembrane region" description="Helical" evidence="10">
    <location>
        <begin position="78"/>
        <end position="103"/>
    </location>
</feature>
<protein>
    <submittedName>
        <fullName evidence="11">Murein biosynthesis integral membrane protein MurJ</fullName>
    </submittedName>
</protein>
<comment type="subcellular location">
    <subcellularLocation>
        <location evidence="1">Cell membrane</location>
        <topology evidence="1">Multi-pass membrane protein</topology>
    </subcellularLocation>
</comment>
<evidence type="ECO:0000256" key="6">
    <source>
        <dbReference type="ARBA" id="ARBA00022989"/>
    </source>
</evidence>
<comment type="caution">
    <text evidence="11">The sequence shown here is derived from an EMBL/GenBank/DDBJ whole genome shotgun (WGS) entry which is preliminary data.</text>
</comment>